<feature type="region of interest" description="Disordered" evidence="1">
    <location>
        <begin position="1"/>
        <end position="29"/>
    </location>
</feature>
<dbReference type="OrthoDB" id="3690688at2"/>
<accession>A0A370BD53</accession>
<organism evidence="2 3">
    <name type="scientific">Streptomyces corynorhini</name>
    <dbReference type="NCBI Taxonomy" id="2282652"/>
    <lineage>
        <taxon>Bacteria</taxon>
        <taxon>Bacillati</taxon>
        <taxon>Actinomycetota</taxon>
        <taxon>Actinomycetes</taxon>
        <taxon>Kitasatosporales</taxon>
        <taxon>Streptomycetaceae</taxon>
        <taxon>Streptomyces</taxon>
    </lineage>
</organism>
<feature type="compositionally biased region" description="Basic and acidic residues" evidence="1">
    <location>
        <begin position="1"/>
        <end position="12"/>
    </location>
</feature>
<evidence type="ECO:0000313" key="2">
    <source>
        <dbReference type="EMBL" id="RDG37385.1"/>
    </source>
</evidence>
<sequence length="327" mass="36010">MHQHPVHQESSRDSAVPPPGGPAGAPPSDATFALVFQQAVKARGLSLDRVRNRLAEQGIRISLTTLSYWQRGRSEPERAGSLRAVDALEEILALPTGTLRSLIGPYRPRGRVASQAHDLRTSHRVFGENSLAEQILGDDFGSLNEDIGTLSIRETVTIDENRRLSAIAIQQVLRATRDGADRLTAVHTFDSGARAVRTTVRCGIQGQVRFLPEVSTVVTEIEFGSKLAKNETAVIDYTISVDPGDGRDDHYERRTRVRLREYLLHVYFHPAALPVVGHRYYRERSGARKSYNHRVVLDASHTVHAAAGRCPAGIHGISWEWPGADGA</sequence>
<feature type="compositionally biased region" description="Pro residues" evidence="1">
    <location>
        <begin position="16"/>
        <end position="25"/>
    </location>
</feature>
<proteinExistence type="predicted"/>
<gene>
    <name evidence="2" type="ORF">DVH02_14570</name>
</gene>
<dbReference type="Proteomes" id="UP000253741">
    <property type="component" value="Unassembled WGS sequence"/>
</dbReference>
<comment type="caution">
    <text evidence="2">The sequence shown here is derived from an EMBL/GenBank/DDBJ whole genome shotgun (WGS) entry which is preliminary data.</text>
</comment>
<protein>
    <submittedName>
        <fullName evidence="2">XRE family transcriptional regulator</fullName>
    </submittedName>
</protein>
<reference evidence="2 3" key="1">
    <citation type="submission" date="2018-07" db="EMBL/GenBank/DDBJ databases">
        <title>Streptomyces species from bats.</title>
        <authorList>
            <person name="Dunlap C."/>
        </authorList>
    </citation>
    <scope>NUCLEOTIDE SEQUENCE [LARGE SCALE GENOMIC DNA]</scope>
    <source>
        <strain evidence="2 3">AC230</strain>
    </source>
</reference>
<evidence type="ECO:0000313" key="3">
    <source>
        <dbReference type="Proteomes" id="UP000253741"/>
    </source>
</evidence>
<evidence type="ECO:0000256" key="1">
    <source>
        <dbReference type="SAM" id="MobiDB-lite"/>
    </source>
</evidence>
<name>A0A370BD53_9ACTN</name>
<dbReference type="AlphaFoldDB" id="A0A370BD53"/>
<keyword evidence="3" id="KW-1185">Reference proteome</keyword>
<dbReference type="RefSeq" id="WP_114624237.1">
    <property type="nucleotide sequence ID" value="NZ_QQNA01000103.1"/>
</dbReference>
<dbReference type="EMBL" id="QQNA01000103">
    <property type="protein sequence ID" value="RDG37385.1"/>
    <property type="molecule type" value="Genomic_DNA"/>
</dbReference>